<evidence type="ECO:0000259" key="10">
    <source>
        <dbReference type="Pfam" id="PF14686"/>
    </source>
</evidence>
<evidence type="ECO:0000256" key="5">
    <source>
        <dbReference type="ARBA" id="ARBA00022525"/>
    </source>
</evidence>
<dbReference type="CDD" id="cd10316">
    <property type="entry name" value="RGL4_M"/>
    <property type="match status" value="1"/>
</dbReference>
<dbReference type="InterPro" id="IPR051850">
    <property type="entry name" value="Polysacch_Lyase_4"/>
</dbReference>
<keyword evidence="7" id="KW-0456">Lyase</keyword>
<proteinExistence type="inferred from homology"/>
<name>A0AAN7L787_9MYRT</name>
<keyword evidence="5" id="KW-0964">Secreted</keyword>
<dbReference type="InterPro" id="IPR008979">
    <property type="entry name" value="Galactose-bd-like_sf"/>
</dbReference>
<dbReference type="Pfam" id="PF14683">
    <property type="entry name" value="CBM-like"/>
    <property type="match status" value="1"/>
</dbReference>
<dbReference type="FunFam" id="2.60.40.1120:FF:000033">
    <property type="entry name" value="Rhamnogalacturonate lyase B"/>
    <property type="match status" value="1"/>
</dbReference>
<dbReference type="GO" id="GO:0005576">
    <property type="term" value="C:extracellular region"/>
    <property type="evidence" value="ECO:0007669"/>
    <property type="project" value="UniProtKB-SubCell"/>
</dbReference>
<protein>
    <recommendedName>
        <fullName evidence="4">rhamnogalacturonan endolyase</fullName>
        <ecNumber evidence="4">4.2.2.23</ecNumber>
    </recommendedName>
</protein>
<dbReference type="InterPro" id="IPR011013">
    <property type="entry name" value="Gal_mutarotase_sf_dom"/>
</dbReference>
<keyword evidence="6" id="KW-0732">Signal</keyword>
<organism evidence="11 12">
    <name type="scientific">Trapa incisa</name>
    <dbReference type="NCBI Taxonomy" id="236973"/>
    <lineage>
        <taxon>Eukaryota</taxon>
        <taxon>Viridiplantae</taxon>
        <taxon>Streptophyta</taxon>
        <taxon>Embryophyta</taxon>
        <taxon>Tracheophyta</taxon>
        <taxon>Spermatophyta</taxon>
        <taxon>Magnoliopsida</taxon>
        <taxon>eudicotyledons</taxon>
        <taxon>Gunneridae</taxon>
        <taxon>Pentapetalae</taxon>
        <taxon>rosids</taxon>
        <taxon>malvids</taxon>
        <taxon>Myrtales</taxon>
        <taxon>Lythraceae</taxon>
        <taxon>Trapa</taxon>
    </lineage>
</organism>
<evidence type="ECO:0000256" key="7">
    <source>
        <dbReference type="ARBA" id="ARBA00023239"/>
    </source>
</evidence>
<dbReference type="EMBL" id="JAXIOK010000001">
    <property type="protein sequence ID" value="KAK4781047.1"/>
    <property type="molecule type" value="Genomic_DNA"/>
</dbReference>
<comment type="similarity">
    <text evidence="3">Belongs to the polysaccharide lyase 4 family.</text>
</comment>
<gene>
    <name evidence="11" type="ORF">SAY87_017153</name>
</gene>
<dbReference type="Pfam" id="PF06045">
    <property type="entry name" value="Rhamnogal_lyase"/>
    <property type="match status" value="1"/>
</dbReference>
<dbReference type="CDD" id="cd10320">
    <property type="entry name" value="RGL4_N"/>
    <property type="match status" value="1"/>
</dbReference>
<keyword evidence="12" id="KW-1185">Reference proteome</keyword>
<dbReference type="InterPro" id="IPR029411">
    <property type="entry name" value="RG-lyase_III"/>
</dbReference>
<dbReference type="Pfam" id="PF14686">
    <property type="entry name" value="fn3_3"/>
    <property type="match status" value="1"/>
</dbReference>
<dbReference type="PANTHER" id="PTHR32018">
    <property type="entry name" value="RHAMNOGALACTURONATE LYASE FAMILY PROTEIN"/>
    <property type="match status" value="1"/>
</dbReference>
<dbReference type="InterPro" id="IPR010325">
    <property type="entry name" value="Rhamnogal_lyase"/>
</dbReference>
<reference evidence="11 12" key="1">
    <citation type="journal article" date="2023" name="Hortic Res">
        <title>Pangenome of water caltrop reveals structural variations and asymmetric subgenome divergence after allopolyploidization.</title>
        <authorList>
            <person name="Zhang X."/>
            <person name="Chen Y."/>
            <person name="Wang L."/>
            <person name="Yuan Y."/>
            <person name="Fang M."/>
            <person name="Shi L."/>
            <person name="Lu R."/>
            <person name="Comes H.P."/>
            <person name="Ma Y."/>
            <person name="Chen Y."/>
            <person name="Huang G."/>
            <person name="Zhou Y."/>
            <person name="Zheng Z."/>
            <person name="Qiu Y."/>
        </authorList>
    </citation>
    <scope>NUCLEOTIDE SEQUENCE [LARGE SCALE GENOMIC DNA]</scope>
    <source>
        <tissue evidence="11">Roots</tissue>
    </source>
</reference>
<feature type="domain" description="Rhamnogalacturonan lyase" evidence="9">
    <location>
        <begin position="284"/>
        <end position="450"/>
    </location>
</feature>
<evidence type="ECO:0000256" key="1">
    <source>
        <dbReference type="ARBA" id="ARBA00001324"/>
    </source>
</evidence>
<comment type="catalytic activity">
    <reaction evidence="1">
        <text>Endotype eliminative cleavage of L-alpha-rhamnopyranosyl-(1-&gt;4)-alpha-D-galactopyranosyluronic acid bonds of rhamnogalacturonan I domains in ramified hairy regions of pectin leaving L-rhamnopyranose at the reducing end and 4-deoxy-4,5-unsaturated D-galactopyranosyluronic acid at the non-reducing end.</text>
        <dbReference type="EC" id="4.2.2.23"/>
    </reaction>
</comment>
<dbReference type="Gene3D" id="2.60.120.260">
    <property type="entry name" value="Galactose-binding domain-like"/>
    <property type="match status" value="1"/>
</dbReference>
<dbReference type="GO" id="GO:0005975">
    <property type="term" value="P:carbohydrate metabolic process"/>
    <property type="evidence" value="ECO:0007669"/>
    <property type="project" value="InterPro"/>
</dbReference>
<dbReference type="PANTHER" id="PTHR32018:SF6">
    <property type="entry name" value="RHAMNOGALACTURONAN ENDOLYASE"/>
    <property type="match status" value="1"/>
</dbReference>
<dbReference type="Gene3D" id="2.70.98.10">
    <property type="match status" value="1"/>
</dbReference>
<dbReference type="Proteomes" id="UP001345219">
    <property type="component" value="Chromosome 13"/>
</dbReference>
<evidence type="ECO:0000313" key="11">
    <source>
        <dbReference type="EMBL" id="KAK4781047.1"/>
    </source>
</evidence>
<feature type="region of interest" description="Disordered" evidence="8">
    <location>
        <begin position="1"/>
        <end position="20"/>
    </location>
</feature>
<feature type="compositionally biased region" description="Basic and acidic residues" evidence="8">
    <location>
        <begin position="1"/>
        <end position="19"/>
    </location>
</feature>
<dbReference type="InterPro" id="IPR014718">
    <property type="entry name" value="GH-type_carb-bd"/>
</dbReference>
<evidence type="ECO:0000256" key="3">
    <source>
        <dbReference type="ARBA" id="ARBA00010418"/>
    </source>
</evidence>
<evidence type="ECO:0000313" key="12">
    <source>
        <dbReference type="Proteomes" id="UP001345219"/>
    </source>
</evidence>
<evidence type="ECO:0000256" key="2">
    <source>
        <dbReference type="ARBA" id="ARBA00004613"/>
    </source>
</evidence>
<comment type="caution">
    <text evidence="11">The sequence shown here is derived from an EMBL/GenBank/DDBJ whole genome shotgun (WGS) entry which is preliminary data.</text>
</comment>
<dbReference type="InterPro" id="IPR029413">
    <property type="entry name" value="RG-lyase_II"/>
</dbReference>
<comment type="subcellular location">
    <subcellularLocation>
        <location evidence="2">Secreted</location>
    </subcellularLocation>
</comment>
<dbReference type="SUPFAM" id="SSF49785">
    <property type="entry name" value="Galactose-binding domain-like"/>
    <property type="match status" value="1"/>
</dbReference>
<evidence type="ECO:0000256" key="6">
    <source>
        <dbReference type="ARBA" id="ARBA00022729"/>
    </source>
</evidence>
<dbReference type="CDD" id="cd10317">
    <property type="entry name" value="RGL4_C"/>
    <property type="match status" value="1"/>
</dbReference>
<evidence type="ECO:0000256" key="8">
    <source>
        <dbReference type="SAM" id="MobiDB-lite"/>
    </source>
</evidence>
<dbReference type="SUPFAM" id="SSF74650">
    <property type="entry name" value="Galactose mutarotase-like"/>
    <property type="match status" value="1"/>
</dbReference>
<accession>A0AAN7L787</accession>
<dbReference type="GO" id="GO:0102210">
    <property type="term" value="F:rhamnogalacturonan endolyase activity"/>
    <property type="evidence" value="ECO:0007669"/>
    <property type="project" value="UniProtKB-EC"/>
</dbReference>
<dbReference type="InterPro" id="IPR013784">
    <property type="entry name" value="Carb-bd-like_fold"/>
</dbReference>
<sequence length="450" mass="50320">MAISDDRQRFMPTESDRASGKPLAYPEAVLLTSPSNPQLRGEVDDKYQYSSENQDYNLHGWISKDPVVGFWIISPSNEFRTGGPVKQQLTCHVGPTALNMFISAHYAGREIAMEFAHGEPWKKVFGPFLVYLNSNPPQGLYSELWQDASRQMLIEGRSWPYNFATSDDFPASSQRGTVTGQLLIRDRYVNDNDIPAGTAYVGLAAPGDVGSWQTESKGYQFWTRAYSSGYFTIENVRAGIYNLYSWVPGTLGDYKHYDNVIVAPGTCLAQLGSLVYEPPRSGPTIWEIGIPDSAAAEFYVPDPSPTADKQALKFHLSSIFSSCRFRQYGLWERYSELYPREDLVFTVGTSNFRKDWFFAHVTRIYTLQLALAAASISQIQVRFNDPSTEKMPLFTTTLIGSDDAIARHGIHGLYHLYSISVPGASLRAGSNALSLTQSRAEMPFQGVMYD</sequence>
<dbReference type="SUPFAM" id="SSF49452">
    <property type="entry name" value="Starch-binding domain-like"/>
    <property type="match status" value="1"/>
</dbReference>
<dbReference type="GO" id="GO:0030246">
    <property type="term" value="F:carbohydrate binding"/>
    <property type="evidence" value="ECO:0007669"/>
    <property type="project" value="InterPro"/>
</dbReference>
<dbReference type="AlphaFoldDB" id="A0AAN7L787"/>
<evidence type="ECO:0000256" key="4">
    <source>
        <dbReference type="ARBA" id="ARBA00012437"/>
    </source>
</evidence>
<dbReference type="Gene3D" id="2.60.40.1120">
    <property type="entry name" value="Carboxypeptidase-like, regulatory domain"/>
    <property type="match status" value="1"/>
</dbReference>
<dbReference type="EC" id="4.2.2.23" evidence="4"/>
<evidence type="ECO:0000259" key="9">
    <source>
        <dbReference type="Pfam" id="PF14683"/>
    </source>
</evidence>
<feature type="domain" description="Rhamnogalacturonan lyase" evidence="10">
    <location>
        <begin position="198"/>
        <end position="266"/>
    </location>
</feature>